<dbReference type="AlphaFoldDB" id="A0A2U8GHV7"/>
<evidence type="ECO:0000313" key="1">
    <source>
        <dbReference type="EMBL" id="AWI68262.1"/>
    </source>
</evidence>
<name>A0A2U8GHV7_9CHLO</name>
<keyword evidence="1" id="KW-0934">Plastid</keyword>
<protein>
    <submittedName>
        <fullName evidence="1">Uncharacterized protein</fullName>
    </submittedName>
</protein>
<proteinExistence type="predicted"/>
<organism evidence="1">
    <name type="scientific">Pediastrum angulosum</name>
    <dbReference type="NCBI Taxonomy" id="271408"/>
    <lineage>
        <taxon>Eukaryota</taxon>
        <taxon>Viridiplantae</taxon>
        <taxon>Chlorophyta</taxon>
        <taxon>core chlorophytes</taxon>
        <taxon>Chlorophyceae</taxon>
        <taxon>CS clade</taxon>
        <taxon>Sphaeropleales</taxon>
        <taxon>Hydrodictyaceae</taxon>
        <taxon>Pediastrum</taxon>
    </lineage>
</organism>
<keyword evidence="1" id="KW-0150">Chloroplast</keyword>
<geneLocation type="chloroplast" evidence="1"/>
<dbReference type="EMBL" id="MF276978">
    <property type="protein sequence ID" value="AWI68262.1"/>
    <property type="molecule type" value="Genomic_DNA"/>
</dbReference>
<reference evidence="1" key="1">
    <citation type="journal article" date="2018" name="Am. J. Bot.">
        <title>Organellar phylogenomics inform systematics in the green algal family Hydrodictyaceae (Chlorophyceae) and provide clues to the complex evolutionary history of plastid genomes in the green algal tree of life.</title>
        <authorList>
            <person name="McManus H.A."/>
            <person name="Fucikova K."/>
            <person name="Lewis P.O."/>
            <person name="Lewis L.A."/>
            <person name="Karol K.G."/>
        </authorList>
    </citation>
    <scope>NUCLEOTIDE SEQUENCE</scope>
</reference>
<sequence>MQRSKKPSAFGTAVAAEHVCFEAHRFGASASPNARPNCRKRNRRLLHLGCTWLLWHSQVHPKALKRKNKHALVFCFFTFIEDKAKNWKQSIINLCIINLFRNQKISRKFLEPDKKFNA</sequence>
<accession>A0A2U8GHV7</accession>